<keyword evidence="5" id="KW-1185">Reference proteome</keyword>
<comment type="caution">
    <text evidence="4">The sequence shown here is derived from an EMBL/GenBank/DDBJ whole genome shotgun (WGS) entry which is preliminary data.</text>
</comment>
<accession>A0AAN8JCQ1</accession>
<protein>
    <recommendedName>
        <fullName evidence="3">Ubiquitin-like domain-containing protein</fullName>
    </recommendedName>
</protein>
<reference evidence="4 5" key="1">
    <citation type="submission" date="2024-01" db="EMBL/GenBank/DDBJ databases">
        <title>The genome of the rayed Mediterranean limpet Patella caerulea (Linnaeus, 1758).</title>
        <authorList>
            <person name="Anh-Thu Weber A."/>
            <person name="Halstead-Nussloch G."/>
        </authorList>
    </citation>
    <scope>NUCLEOTIDE SEQUENCE [LARGE SCALE GENOMIC DNA]</scope>
    <source>
        <strain evidence="4">AATW-2023a</strain>
        <tissue evidence="4">Whole specimen</tissue>
    </source>
</reference>
<gene>
    <name evidence="4" type="ORF">SNE40_016958</name>
</gene>
<evidence type="ECO:0000256" key="1">
    <source>
        <dbReference type="ARBA" id="ARBA00022614"/>
    </source>
</evidence>
<dbReference type="PANTHER" id="PTHR18849">
    <property type="entry name" value="LEUCINE RICH REPEAT PROTEIN"/>
    <property type="match status" value="1"/>
</dbReference>
<dbReference type="Proteomes" id="UP001347796">
    <property type="component" value="Unassembled WGS sequence"/>
</dbReference>
<proteinExistence type="predicted"/>
<organism evidence="4 5">
    <name type="scientific">Patella caerulea</name>
    <name type="common">Rayed Mediterranean limpet</name>
    <dbReference type="NCBI Taxonomy" id="87958"/>
    <lineage>
        <taxon>Eukaryota</taxon>
        <taxon>Metazoa</taxon>
        <taxon>Spiralia</taxon>
        <taxon>Lophotrochozoa</taxon>
        <taxon>Mollusca</taxon>
        <taxon>Gastropoda</taxon>
        <taxon>Patellogastropoda</taxon>
        <taxon>Patelloidea</taxon>
        <taxon>Patellidae</taxon>
        <taxon>Patella</taxon>
    </lineage>
</organism>
<dbReference type="SUPFAM" id="SSF54236">
    <property type="entry name" value="Ubiquitin-like"/>
    <property type="match status" value="1"/>
</dbReference>
<dbReference type="PANTHER" id="PTHR18849:SF0">
    <property type="entry name" value="CILIA- AND FLAGELLA-ASSOCIATED PROTEIN 410-RELATED"/>
    <property type="match status" value="1"/>
</dbReference>
<evidence type="ECO:0000313" key="5">
    <source>
        <dbReference type="Proteomes" id="UP001347796"/>
    </source>
</evidence>
<keyword evidence="1" id="KW-0433">Leucine-rich repeat</keyword>
<dbReference type="PROSITE" id="PS50053">
    <property type="entry name" value="UBIQUITIN_2"/>
    <property type="match status" value="1"/>
</dbReference>
<sequence length="434" mass="50423">MDERENPEEYSGTKTLVEAITEKFCDSSLEDCCKIYVPKRGPAKLSESGDLIAAPKILSLTDQQISAAGDVDEIQRMCTNVCELDLTKNHLTDWEEILKIVERIPNLSFLNLTANDLQSSLRINDDLCFPNVNQLVVNNTGVPWSTVDSLLQMFPELTELHLSLNNYKNIEFNFNQPYSTLKTLHFNGNQVHSYEEICKFGYVFPNMERFVMAECKICSIEPEEVIPKAFPRLQCLNLNHTAIQDWKELDNLRKFPNLRDVRLLNIPCFESLEDNLRRQLQIARLPNLTHLNGSHIQESEREDAERAFIRYYMDRDDNEKPDRYYELEAVYGKLDPLVDLDLKPKTHFAVKVKFDDKEKLVKVDINQTVGQFKKTLQDFVGVPPARFRLFFLEKDSPYGADEMKYPTRKLFMYNISNSDEFQILLKRGPHTNSE</sequence>
<evidence type="ECO:0000256" key="2">
    <source>
        <dbReference type="ARBA" id="ARBA00022737"/>
    </source>
</evidence>
<evidence type="ECO:0000259" key="3">
    <source>
        <dbReference type="PROSITE" id="PS50053"/>
    </source>
</evidence>
<dbReference type="InterPro" id="IPR029071">
    <property type="entry name" value="Ubiquitin-like_domsf"/>
</dbReference>
<dbReference type="Gene3D" id="3.80.10.10">
    <property type="entry name" value="Ribonuclease Inhibitor"/>
    <property type="match status" value="2"/>
</dbReference>
<dbReference type="Gene3D" id="3.10.20.90">
    <property type="entry name" value="Phosphatidylinositol 3-kinase Catalytic Subunit, Chain A, domain 1"/>
    <property type="match status" value="1"/>
</dbReference>
<feature type="domain" description="Ubiquitin-like" evidence="3">
    <location>
        <begin position="346"/>
        <end position="427"/>
    </location>
</feature>
<dbReference type="EMBL" id="JAZGQO010000011">
    <property type="protein sequence ID" value="KAK6173526.1"/>
    <property type="molecule type" value="Genomic_DNA"/>
</dbReference>
<dbReference type="SUPFAM" id="SSF52058">
    <property type="entry name" value="L domain-like"/>
    <property type="match status" value="1"/>
</dbReference>
<dbReference type="AlphaFoldDB" id="A0AAN8JCQ1"/>
<keyword evidence="2" id="KW-0677">Repeat</keyword>
<evidence type="ECO:0000313" key="4">
    <source>
        <dbReference type="EMBL" id="KAK6173526.1"/>
    </source>
</evidence>
<dbReference type="Pfam" id="PF00240">
    <property type="entry name" value="ubiquitin"/>
    <property type="match status" value="1"/>
</dbReference>
<dbReference type="InterPro" id="IPR032675">
    <property type="entry name" value="LRR_dom_sf"/>
</dbReference>
<dbReference type="InterPro" id="IPR000626">
    <property type="entry name" value="Ubiquitin-like_dom"/>
</dbReference>
<name>A0AAN8JCQ1_PATCE</name>